<dbReference type="EMBL" id="JAINUG010000044">
    <property type="protein sequence ID" value="KAJ8406192.1"/>
    <property type="molecule type" value="Genomic_DNA"/>
</dbReference>
<evidence type="ECO:0000256" key="1">
    <source>
        <dbReference type="SAM" id="MobiDB-lite"/>
    </source>
</evidence>
<name>A0AAD7SQB6_9TELE</name>
<feature type="compositionally biased region" description="Basic and acidic residues" evidence="1">
    <location>
        <begin position="1"/>
        <end position="11"/>
    </location>
</feature>
<reference evidence="2" key="1">
    <citation type="journal article" date="2023" name="Science">
        <title>Genome structures resolve the early diversification of teleost fishes.</title>
        <authorList>
            <person name="Parey E."/>
            <person name="Louis A."/>
            <person name="Montfort J."/>
            <person name="Bouchez O."/>
            <person name="Roques C."/>
            <person name="Iampietro C."/>
            <person name="Lluch J."/>
            <person name="Castinel A."/>
            <person name="Donnadieu C."/>
            <person name="Desvignes T."/>
            <person name="Floi Bucao C."/>
            <person name="Jouanno E."/>
            <person name="Wen M."/>
            <person name="Mejri S."/>
            <person name="Dirks R."/>
            <person name="Jansen H."/>
            <person name="Henkel C."/>
            <person name="Chen W.J."/>
            <person name="Zahm M."/>
            <person name="Cabau C."/>
            <person name="Klopp C."/>
            <person name="Thompson A.W."/>
            <person name="Robinson-Rechavi M."/>
            <person name="Braasch I."/>
            <person name="Lecointre G."/>
            <person name="Bobe J."/>
            <person name="Postlethwait J.H."/>
            <person name="Berthelot C."/>
            <person name="Roest Crollius H."/>
            <person name="Guiguen Y."/>
        </authorList>
    </citation>
    <scope>NUCLEOTIDE SEQUENCE</scope>
    <source>
        <strain evidence="2">NC1722</strain>
    </source>
</reference>
<evidence type="ECO:0000313" key="3">
    <source>
        <dbReference type="Proteomes" id="UP001221898"/>
    </source>
</evidence>
<keyword evidence="3" id="KW-1185">Reference proteome</keyword>
<dbReference type="Proteomes" id="UP001221898">
    <property type="component" value="Unassembled WGS sequence"/>
</dbReference>
<protein>
    <submittedName>
        <fullName evidence="2">Uncharacterized protein</fullName>
    </submittedName>
</protein>
<evidence type="ECO:0000313" key="2">
    <source>
        <dbReference type="EMBL" id="KAJ8406192.1"/>
    </source>
</evidence>
<gene>
    <name evidence="2" type="ORF">AAFF_G00304230</name>
</gene>
<accession>A0AAD7SQB6</accession>
<comment type="caution">
    <text evidence="2">The sequence shown here is derived from an EMBL/GenBank/DDBJ whole genome shotgun (WGS) entry which is preliminary data.</text>
</comment>
<sequence length="97" mass="11144">MQRVRQGECARRQRALSYRGKEGSVRERKRKGEKQRGVRGLLRHSSRTVQVNGRRQRRALATLRQGGTDLSHNQEELTSRNALLQACFPESEESGLK</sequence>
<proteinExistence type="predicted"/>
<dbReference type="AlphaFoldDB" id="A0AAD7SQB6"/>
<organism evidence="2 3">
    <name type="scientific">Aldrovandia affinis</name>
    <dbReference type="NCBI Taxonomy" id="143900"/>
    <lineage>
        <taxon>Eukaryota</taxon>
        <taxon>Metazoa</taxon>
        <taxon>Chordata</taxon>
        <taxon>Craniata</taxon>
        <taxon>Vertebrata</taxon>
        <taxon>Euteleostomi</taxon>
        <taxon>Actinopterygii</taxon>
        <taxon>Neopterygii</taxon>
        <taxon>Teleostei</taxon>
        <taxon>Notacanthiformes</taxon>
        <taxon>Halosauridae</taxon>
        <taxon>Aldrovandia</taxon>
    </lineage>
</organism>
<feature type="region of interest" description="Disordered" evidence="1">
    <location>
        <begin position="1"/>
        <end position="39"/>
    </location>
</feature>